<gene>
    <name evidence="6" type="ORF">DCC81_19740</name>
</gene>
<evidence type="ECO:0000259" key="5">
    <source>
        <dbReference type="PROSITE" id="PS50850"/>
    </source>
</evidence>
<dbReference type="PROSITE" id="PS50850">
    <property type="entry name" value="MFS"/>
    <property type="match status" value="1"/>
</dbReference>
<evidence type="ECO:0000256" key="3">
    <source>
        <dbReference type="ARBA" id="ARBA00023136"/>
    </source>
</evidence>
<dbReference type="RefSeq" id="WP_108688414.1">
    <property type="nucleotide sequence ID" value="NZ_QCYK01000003.1"/>
</dbReference>
<dbReference type="PANTHER" id="PTHR42910:SF1">
    <property type="entry name" value="MAJOR FACILITATOR SUPERFAMILY (MFS) PROFILE DOMAIN-CONTAINING PROTEIN"/>
    <property type="match status" value="1"/>
</dbReference>
<accession>A0A2T7BC55</accession>
<reference evidence="6 7" key="1">
    <citation type="submission" date="2018-04" db="EMBL/GenBank/DDBJ databases">
        <title>Chitinophaga fuyangensis sp. nov., isolated from soil in a chemical factory.</title>
        <authorList>
            <person name="Chen K."/>
        </authorList>
    </citation>
    <scope>NUCLEOTIDE SEQUENCE [LARGE SCALE GENOMIC DNA]</scope>
    <source>
        <strain evidence="6 7">LY-1</strain>
    </source>
</reference>
<keyword evidence="7" id="KW-1185">Reference proteome</keyword>
<dbReference type="CDD" id="cd17324">
    <property type="entry name" value="MFS_NepI_like"/>
    <property type="match status" value="1"/>
</dbReference>
<feature type="transmembrane region" description="Helical" evidence="4">
    <location>
        <begin position="160"/>
        <end position="180"/>
    </location>
</feature>
<dbReference type="GO" id="GO:0022857">
    <property type="term" value="F:transmembrane transporter activity"/>
    <property type="evidence" value="ECO:0007669"/>
    <property type="project" value="InterPro"/>
</dbReference>
<feature type="transmembrane region" description="Helical" evidence="4">
    <location>
        <begin position="44"/>
        <end position="62"/>
    </location>
</feature>
<name>A0A2T7BC55_9BACT</name>
<keyword evidence="2 4" id="KW-1133">Transmembrane helix</keyword>
<feature type="transmembrane region" description="Helical" evidence="4">
    <location>
        <begin position="130"/>
        <end position="148"/>
    </location>
</feature>
<dbReference type="Pfam" id="PF07690">
    <property type="entry name" value="MFS_1"/>
    <property type="match status" value="1"/>
</dbReference>
<evidence type="ECO:0000313" key="6">
    <source>
        <dbReference type="EMBL" id="PUZ22668.1"/>
    </source>
</evidence>
<dbReference type="InterPro" id="IPR036259">
    <property type="entry name" value="MFS_trans_sf"/>
</dbReference>
<feature type="transmembrane region" description="Helical" evidence="4">
    <location>
        <begin position="211"/>
        <end position="232"/>
    </location>
</feature>
<dbReference type="InterPro" id="IPR011701">
    <property type="entry name" value="MFS"/>
</dbReference>
<feature type="transmembrane region" description="Helical" evidence="4">
    <location>
        <begin position="7"/>
        <end position="24"/>
    </location>
</feature>
<feature type="transmembrane region" description="Helical" evidence="4">
    <location>
        <begin position="334"/>
        <end position="354"/>
    </location>
</feature>
<feature type="transmembrane region" description="Helical" evidence="4">
    <location>
        <begin position="296"/>
        <end position="313"/>
    </location>
</feature>
<dbReference type="Gene3D" id="1.20.1250.20">
    <property type="entry name" value="MFS general substrate transporter like domains"/>
    <property type="match status" value="1"/>
</dbReference>
<sequence>MALRKSTILIMAACTGLIVANIYYNQPLLKLIAEDFHITESEAGQVSFFTQIGYAMGLLFCVPLGDMLERKKQIIFMGIFSVVALVVSAVAQSPALLKIAGFFIGFTSIIPQLIIPMAAHLADPKDRGSVIGTIMSGLLIGILLSRTLSGFVGRYLGWQAMFGIAAGITAAMVLLMALTFPSSKPHYDKTYGHLMRSLLHLIQREPLLREATAISVCSFAMFGLFWTTLTFLLSAPPYNYSSDLIGSMGLAAAAGALCAPLIGKLADSRSPRIAVGYGIGFVFLGFALFYFFSTHIIAIIIGIIFIDLGQQSIHVSNQTRIYALHPEARNRLNTVYMTCAFIGTAAGSAIGLAVWPVGHWPAVCLAAVVLMGIALAVYVLTYKKDVVLEAA</sequence>
<feature type="transmembrane region" description="Helical" evidence="4">
    <location>
        <begin position="244"/>
        <end position="262"/>
    </location>
</feature>
<dbReference type="SUPFAM" id="SSF103473">
    <property type="entry name" value="MFS general substrate transporter"/>
    <property type="match status" value="1"/>
</dbReference>
<feature type="transmembrane region" description="Helical" evidence="4">
    <location>
        <begin position="274"/>
        <end position="290"/>
    </location>
</feature>
<organism evidence="6 7">
    <name type="scientific">Chitinophaga parva</name>
    <dbReference type="NCBI Taxonomy" id="2169414"/>
    <lineage>
        <taxon>Bacteria</taxon>
        <taxon>Pseudomonadati</taxon>
        <taxon>Bacteroidota</taxon>
        <taxon>Chitinophagia</taxon>
        <taxon>Chitinophagales</taxon>
        <taxon>Chitinophagaceae</taxon>
        <taxon>Chitinophaga</taxon>
    </lineage>
</organism>
<keyword evidence="1 4" id="KW-0812">Transmembrane</keyword>
<evidence type="ECO:0000256" key="4">
    <source>
        <dbReference type="SAM" id="Phobius"/>
    </source>
</evidence>
<feature type="transmembrane region" description="Helical" evidence="4">
    <location>
        <begin position="360"/>
        <end position="380"/>
    </location>
</feature>
<evidence type="ECO:0000313" key="7">
    <source>
        <dbReference type="Proteomes" id="UP000244450"/>
    </source>
</evidence>
<dbReference type="Proteomes" id="UP000244450">
    <property type="component" value="Unassembled WGS sequence"/>
</dbReference>
<dbReference type="EMBL" id="QCYK01000003">
    <property type="protein sequence ID" value="PUZ22668.1"/>
    <property type="molecule type" value="Genomic_DNA"/>
</dbReference>
<dbReference type="InterPro" id="IPR020846">
    <property type="entry name" value="MFS_dom"/>
</dbReference>
<evidence type="ECO:0000256" key="1">
    <source>
        <dbReference type="ARBA" id="ARBA00022692"/>
    </source>
</evidence>
<dbReference type="PANTHER" id="PTHR42910">
    <property type="entry name" value="TRANSPORTER SCO4007-RELATED"/>
    <property type="match status" value="1"/>
</dbReference>
<keyword evidence="3 4" id="KW-0472">Membrane</keyword>
<feature type="domain" description="Major facilitator superfamily (MFS) profile" evidence="5">
    <location>
        <begin position="1"/>
        <end position="384"/>
    </location>
</feature>
<proteinExistence type="predicted"/>
<dbReference type="OrthoDB" id="9815356at2"/>
<protein>
    <submittedName>
        <fullName evidence="6">MFS transporter</fullName>
    </submittedName>
</protein>
<dbReference type="AlphaFoldDB" id="A0A2T7BC55"/>
<comment type="caution">
    <text evidence="6">The sequence shown here is derived from an EMBL/GenBank/DDBJ whole genome shotgun (WGS) entry which is preliminary data.</text>
</comment>
<feature type="transmembrane region" description="Helical" evidence="4">
    <location>
        <begin position="99"/>
        <end position="118"/>
    </location>
</feature>
<evidence type="ECO:0000256" key="2">
    <source>
        <dbReference type="ARBA" id="ARBA00022989"/>
    </source>
</evidence>
<feature type="transmembrane region" description="Helical" evidence="4">
    <location>
        <begin position="74"/>
        <end position="93"/>
    </location>
</feature>